<dbReference type="InterPro" id="IPR001680">
    <property type="entry name" value="WD40_rpt"/>
</dbReference>
<evidence type="ECO:0000256" key="5">
    <source>
        <dbReference type="SAM" id="MobiDB-lite"/>
    </source>
</evidence>
<gene>
    <name evidence="6" type="ORF">BLS_009342</name>
</gene>
<dbReference type="SUPFAM" id="SSF50978">
    <property type="entry name" value="WD40 repeat-like"/>
    <property type="match status" value="1"/>
</dbReference>
<dbReference type="EMBL" id="WNWQ01000085">
    <property type="protein sequence ID" value="KAE9979921.1"/>
    <property type="molecule type" value="Genomic_DNA"/>
</dbReference>
<feature type="compositionally biased region" description="Low complexity" evidence="5">
    <location>
        <begin position="326"/>
        <end position="341"/>
    </location>
</feature>
<name>A0A8H3V0J8_VENIN</name>
<dbReference type="AlphaFoldDB" id="A0A8H3V0J8"/>
<feature type="compositionally biased region" description="Low complexity" evidence="5">
    <location>
        <begin position="445"/>
        <end position="460"/>
    </location>
</feature>
<accession>A0A8H3V0J8</accession>
<dbReference type="Proteomes" id="UP000433883">
    <property type="component" value="Unassembled WGS sequence"/>
</dbReference>
<evidence type="ECO:0000256" key="1">
    <source>
        <dbReference type="ARBA" id="ARBA00004148"/>
    </source>
</evidence>
<keyword evidence="3" id="KW-0677">Repeat</keyword>
<dbReference type="InterPro" id="IPR015943">
    <property type="entry name" value="WD40/YVTN_repeat-like_dom_sf"/>
</dbReference>
<dbReference type="InterPro" id="IPR048720">
    <property type="entry name" value="PROPPIN"/>
</dbReference>
<comment type="caution">
    <text evidence="6">The sequence shown here is derived from an EMBL/GenBank/DDBJ whole genome shotgun (WGS) entry which is preliminary data.</text>
</comment>
<evidence type="ECO:0008006" key="8">
    <source>
        <dbReference type="Google" id="ProtNLM"/>
    </source>
</evidence>
<dbReference type="PANTHER" id="PTHR11227">
    <property type="entry name" value="WD-REPEAT PROTEIN INTERACTING WITH PHOSPHOINOSIDES WIPI -RELATED"/>
    <property type="match status" value="1"/>
</dbReference>
<dbReference type="Pfam" id="PF21032">
    <property type="entry name" value="PROPPIN"/>
    <property type="match status" value="1"/>
</dbReference>
<evidence type="ECO:0000313" key="6">
    <source>
        <dbReference type="EMBL" id="KAE9979921.1"/>
    </source>
</evidence>
<evidence type="ECO:0000256" key="2">
    <source>
        <dbReference type="ARBA" id="ARBA00022574"/>
    </source>
</evidence>
<evidence type="ECO:0000256" key="4">
    <source>
        <dbReference type="ARBA" id="ARBA00025740"/>
    </source>
</evidence>
<feature type="region of interest" description="Disordered" evidence="5">
    <location>
        <begin position="429"/>
        <end position="460"/>
    </location>
</feature>
<comment type="similarity">
    <text evidence="4">Belongs to the WD repeat PROPPIN family.</text>
</comment>
<feature type="compositionally biased region" description="Low complexity" evidence="5">
    <location>
        <begin position="289"/>
        <end position="312"/>
    </location>
</feature>
<organism evidence="6 7">
    <name type="scientific">Venturia inaequalis</name>
    <name type="common">Apple scab fungus</name>
    <dbReference type="NCBI Taxonomy" id="5025"/>
    <lineage>
        <taxon>Eukaryota</taxon>
        <taxon>Fungi</taxon>
        <taxon>Dikarya</taxon>
        <taxon>Ascomycota</taxon>
        <taxon>Pezizomycotina</taxon>
        <taxon>Dothideomycetes</taxon>
        <taxon>Pleosporomycetidae</taxon>
        <taxon>Venturiales</taxon>
        <taxon>Venturiaceae</taxon>
        <taxon>Venturia</taxon>
    </lineage>
</organism>
<evidence type="ECO:0000313" key="7">
    <source>
        <dbReference type="Proteomes" id="UP000433883"/>
    </source>
</evidence>
<comment type="subcellular location">
    <subcellularLocation>
        <location evidence="1">Vacuole membrane</location>
        <topology evidence="1">Peripheral membrane protein</topology>
    </subcellularLocation>
</comment>
<proteinExistence type="inferred from homology"/>
<dbReference type="GO" id="GO:0005774">
    <property type="term" value="C:vacuolar membrane"/>
    <property type="evidence" value="ECO:0007669"/>
    <property type="project" value="UniProtKB-SubCell"/>
</dbReference>
<sequence length="531" mass="58094">MDIRAPFYTEAPSIALGIEFNEDESSFTVGTNTGFKIYDTTTGKLTYDRELQGSISFASVLSKSRLVGLIGGGICPHYPPNKFVLWDDSSKSEPFKIEYSNTPIRACLTKSRYAVVFERGVILYKLEPDAENNDRGSRIAIYETAPNPFGLCCLGETKLAFPGRTKGQVQVVDLATRRVSILPAHKSPLRALALSKDETMVATASDTGTLIRVWSTAREARLFEFRRGVDHSAVFSISFSPSGALMATTSDKSTLHIFEIFQIEKKDDKTRRHSSSKPVTVPSRRRPLSGMSQASGSPSSPSYGVSPSMGSSAGKKKIGTSPSDRTSVTPSDFSFTPSSSSNRAEPNWNDLARQQPQPSLRRPSLHSDKSSSPEMIHSSDLEGYAPGQRYGSFASYLPSVLTPKLATDTYSICKCPFEMGNEPISFFKRENTGKPNMSTEDRLSSDATSSISSIRSGSTIRASESVRPSAWWPGGRPPKGKIAWIDENRLVVVGGGADARWETFIVGTTSKGDRGIERRGWRRILEDEGVD</sequence>
<protein>
    <recommendedName>
        <fullName evidence="8">WD40 repeat-like protein</fullName>
    </recommendedName>
</protein>
<feature type="region of interest" description="Disordered" evidence="5">
    <location>
        <begin position="267"/>
        <end position="383"/>
    </location>
</feature>
<dbReference type="Gene3D" id="2.130.10.10">
    <property type="entry name" value="YVTN repeat-like/Quinoprotein amine dehydrogenase"/>
    <property type="match status" value="1"/>
</dbReference>
<keyword evidence="2" id="KW-0853">WD repeat</keyword>
<reference evidence="6 7" key="1">
    <citation type="submission" date="2019-11" db="EMBL/GenBank/DDBJ databases">
        <title>Venturia inaequalis Genome Resource.</title>
        <authorList>
            <person name="Lichtner F.J."/>
        </authorList>
    </citation>
    <scope>NUCLEOTIDE SEQUENCE [LARGE SCALE GENOMIC DNA]</scope>
    <source>
        <strain evidence="6">Bline_iso_100314</strain>
    </source>
</reference>
<dbReference type="SMART" id="SM00320">
    <property type="entry name" value="WD40"/>
    <property type="match status" value="2"/>
</dbReference>
<evidence type="ECO:0000256" key="3">
    <source>
        <dbReference type="ARBA" id="ARBA00022737"/>
    </source>
</evidence>
<dbReference type="InterPro" id="IPR036322">
    <property type="entry name" value="WD40_repeat_dom_sf"/>
</dbReference>